<dbReference type="GO" id="GO:0046872">
    <property type="term" value="F:metal ion binding"/>
    <property type="evidence" value="ECO:0007669"/>
    <property type="project" value="UniProtKB-KW"/>
</dbReference>
<dbReference type="InterPro" id="IPR002933">
    <property type="entry name" value="Peptidase_M20"/>
</dbReference>
<dbReference type="SUPFAM" id="SSF53187">
    <property type="entry name" value="Zn-dependent exopeptidases"/>
    <property type="match status" value="1"/>
</dbReference>
<reference evidence="4 5" key="1">
    <citation type="submission" date="2020-08" db="EMBL/GenBank/DDBJ databases">
        <title>Sequencing the genomes of 1000 actinobacteria strains.</title>
        <authorList>
            <person name="Klenk H.-P."/>
        </authorList>
    </citation>
    <scope>NUCLEOTIDE SEQUENCE [LARGE SCALE GENOMIC DNA]</scope>
    <source>
        <strain evidence="4 5">DSM 45298</strain>
    </source>
</reference>
<feature type="domain" description="Peptidase M20 dimerisation" evidence="3">
    <location>
        <begin position="185"/>
        <end position="279"/>
    </location>
</feature>
<dbReference type="GO" id="GO:0047980">
    <property type="term" value="F:hippurate hydrolase activity"/>
    <property type="evidence" value="ECO:0007669"/>
    <property type="project" value="UniProtKB-EC"/>
</dbReference>
<feature type="binding site" evidence="2">
    <location>
        <position position="99"/>
    </location>
    <ligand>
        <name>Mn(2+)</name>
        <dbReference type="ChEBI" id="CHEBI:29035"/>
        <label>2</label>
    </ligand>
</feature>
<dbReference type="RefSeq" id="WP_183371642.1">
    <property type="nucleotide sequence ID" value="NZ_BAABHL010000041.1"/>
</dbReference>
<feature type="binding site" evidence="2">
    <location>
        <position position="135"/>
    </location>
    <ligand>
        <name>Mn(2+)</name>
        <dbReference type="ChEBI" id="CHEBI:29035"/>
        <label>2</label>
    </ligand>
</feature>
<organism evidence="4 5">
    <name type="scientific">Gordonia humi</name>
    <dbReference type="NCBI Taxonomy" id="686429"/>
    <lineage>
        <taxon>Bacteria</taxon>
        <taxon>Bacillati</taxon>
        <taxon>Actinomycetota</taxon>
        <taxon>Actinomycetes</taxon>
        <taxon>Mycobacteriales</taxon>
        <taxon>Gordoniaceae</taxon>
        <taxon>Gordonia</taxon>
    </lineage>
</organism>
<comment type="cofactor">
    <cofactor evidence="2">
        <name>Mn(2+)</name>
        <dbReference type="ChEBI" id="CHEBI:29035"/>
    </cofactor>
    <text evidence="2">The Mn(2+) ion enhances activity.</text>
</comment>
<dbReference type="PANTHER" id="PTHR11014:SF63">
    <property type="entry name" value="METALLOPEPTIDASE, PUTATIVE (AFU_ORTHOLOGUE AFUA_6G09600)-RELATED"/>
    <property type="match status" value="1"/>
</dbReference>
<dbReference type="InterPro" id="IPR036264">
    <property type="entry name" value="Bact_exopeptidase_dim_dom"/>
</dbReference>
<protein>
    <submittedName>
        <fullName evidence="4">Hippurate hydrolase</fullName>
        <ecNumber evidence="4">3.5.1.32</ecNumber>
    </submittedName>
</protein>
<keyword evidence="1 4" id="KW-0378">Hydrolase</keyword>
<feature type="binding site" evidence="2">
    <location>
        <position position="162"/>
    </location>
    <ligand>
        <name>Mn(2+)</name>
        <dbReference type="ChEBI" id="CHEBI:29035"/>
        <label>2</label>
    </ligand>
</feature>
<dbReference type="Gene3D" id="3.30.70.360">
    <property type="match status" value="1"/>
</dbReference>
<evidence type="ECO:0000259" key="3">
    <source>
        <dbReference type="Pfam" id="PF07687"/>
    </source>
</evidence>
<dbReference type="InterPro" id="IPR011650">
    <property type="entry name" value="Peptidase_M20_dimer"/>
</dbReference>
<dbReference type="SUPFAM" id="SSF55031">
    <property type="entry name" value="Bacterial exopeptidase dimerisation domain"/>
    <property type="match status" value="1"/>
</dbReference>
<keyword evidence="2" id="KW-0464">Manganese</keyword>
<evidence type="ECO:0000256" key="2">
    <source>
        <dbReference type="PIRSR" id="PIRSR005962-1"/>
    </source>
</evidence>
<keyword evidence="2" id="KW-0479">Metal-binding</keyword>
<sequence>MTELRDLYIDLHRHPELSGFEERTAGVVATQLADTGCEVIEHIGGHGVAGVLANGDGPVVWLRADMDALPVKEETGLDYASEVVATAENGESTPVMHACGHDMHVTALIGAMRELAGSTADWSGTVVAVVQPAEENLSGARAMVADALLDRVPRPDVVLGQHVAPGPAGMLFYHPGATLAASDALRITLHGRGGHGSRPETTVDPVVMAAAVVLRLQTIVAREIPATDRAVVTVGTMEAGTKNNIIPDSATLGLSVRTYDEPTRAKVLDAIERIVRGEAAAAGADREPEITTMYHSPPTVNDDAALRRVVEAFGESFAGRVMEVPPGTGSEDFGILGAEAGVPSVYWFLGGADPQLFAPPADLMQVLGEIPSNHSPEYAPVIEPTITMGVGALVCAARAWLTGDA</sequence>
<dbReference type="AlphaFoldDB" id="A0A840F955"/>
<name>A0A840F955_9ACTN</name>
<dbReference type="EC" id="3.5.1.32" evidence="4"/>
<evidence type="ECO:0000313" key="5">
    <source>
        <dbReference type="Proteomes" id="UP000551501"/>
    </source>
</evidence>
<dbReference type="NCBIfam" id="TIGR01891">
    <property type="entry name" value="amidohydrolases"/>
    <property type="match status" value="1"/>
</dbReference>
<evidence type="ECO:0000313" key="4">
    <source>
        <dbReference type="EMBL" id="MBB4136690.1"/>
    </source>
</evidence>
<gene>
    <name evidence="4" type="ORF">BKA16_003242</name>
</gene>
<dbReference type="GO" id="GO:0050118">
    <property type="term" value="F:N-acetyldiaminopimelate deacetylase activity"/>
    <property type="evidence" value="ECO:0007669"/>
    <property type="project" value="UniProtKB-ARBA"/>
</dbReference>
<dbReference type="Pfam" id="PF01546">
    <property type="entry name" value="Peptidase_M20"/>
    <property type="match status" value="1"/>
</dbReference>
<evidence type="ECO:0000256" key="1">
    <source>
        <dbReference type="ARBA" id="ARBA00022801"/>
    </source>
</evidence>
<comment type="caution">
    <text evidence="4">The sequence shown here is derived from an EMBL/GenBank/DDBJ whole genome shotgun (WGS) entry which is preliminary data.</text>
</comment>
<proteinExistence type="predicted"/>
<dbReference type="PIRSF" id="PIRSF005962">
    <property type="entry name" value="Pept_M20D_amidohydro"/>
    <property type="match status" value="1"/>
</dbReference>
<accession>A0A840F955</accession>
<dbReference type="InterPro" id="IPR017439">
    <property type="entry name" value="Amidohydrolase"/>
</dbReference>
<dbReference type="Pfam" id="PF07687">
    <property type="entry name" value="M20_dimer"/>
    <property type="match status" value="1"/>
</dbReference>
<dbReference type="EMBL" id="JACIFP010000001">
    <property type="protein sequence ID" value="MBB4136690.1"/>
    <property type="molecule type" value="Genomic_DNA"/>
</dbReference>
<dbReference type="GO" id="GO:0019877">
    <property type="term" value="P:diaminopimelate biosynthetic process"/>
    <property type="evidence" value="ECO:0007669"/>
    <property type="project" value="UniProtKB-ARBA"/>
</dbReference>
<dbReference type="Proteomes" id="UP000551501">
    <property type="component" value="Unassembled WGS sequence"/>
</dbReference>
<keyword evidence="5" id="KW-1185">Reference proteome</keyword>
<dbReference type="Gene3D" id="3.40.630.10">
    <property type="entry name" value="Zn peptidases"/>
    <property type="match status" value="1"/>
</dbReference>
<feature type="binding site" evidence="2">
    <location>
        <position position="101"/>
    </location>
    <ligand>
        <name>Mn(2+)</name>
        <dbReference type="ChEBI" id="CHEBI:29035"/>
        <label>2</label>
    </ligand>
</feature>
<dbReference type="FunFam" id="3.30.70.360:FF:000001">
    <property type="entry name" value="N-acetyldiaminopimelate deacetylase"/>
    <property type="match status" value="1"/>
</dbReference>
<dbReference type="PANTHER" id="PTHR11014">
    <property type="entry name" value="PEPTIDASE M20 FAMILY MEMBER"/>
    <property type="match status" value="1"/>
</dbReference>